<evidence type="ECO:0000256" key="1">
    <source>
        <dbReference type="ARBA" id="ARBA00022475"/>
    </source>
</evidence>
<organism evidence="9 10">
    <name type="scientific">Kitasatospora gansuensis</name>
    <dbReference type="NCBI Taxonomy" id="258050"/>
    <lineage>
        <taxon>Bacteria</taxon>
        <taxon>Bacillati</taxon>
        <taxon>Actinomycetota</taxon>
        <taxon>Actinomycetes</taxon>
        <taxon>Kitasatosporales</taxon>
        <taxon>Streptomycetaceae</taxon>
        <taxon>Kitasatospora</taxon>
    </lineage>
</organism>
<evidence type="ECO:0000256" key="7">
    <source>
        <dbReference type="HAMAP-Rule" id="MF_02065"/>
    </source>
</evidence>
<dbReference type="EC" id="4.2.2.29" evidence="7"/>
<evidence type="ECO:0000256" key="6">
    <source>
        <dbReference type="ARBA" id="ARBA00023316"/>
    </source>
</evidence>
<evidence type="ECO:0000256" key="3">
    <source>
        <dbReference type="ARBA" id="ARBA00022989"/>
    </source>
</evidence>
<comment type="caution">
    <text evidence="9">The sequence shown here is derived from an EMBL/GenBank/DDBJ whole genome shotgun (WGS) entry which is preliminary data.</text>
</comment>
<accession>A0A7W7S7J0</accession>
<evidence type="ECO:0000256" key="5">
    <source>
        <dbReference type="ARBA" id="ARBA00023239"/>
    </source>
</evidence>
<keyword evidence="4 7" id="KW-0472">Membrane</keyword>
<dbReference type="GO" id="GO:0005886">
    <property type="term" value="C:plasma membrane"/>
    <property type="evidence" value="ECO:0007669"/>
    <property type="project" value="UniProtKB-SubCell"/>
</dbReference>
<evidence type="ECO:0000256" key="2">
    <source>
        <dbReference type="ARBA" id="ARBA00022692"/>
    </source>
</evidence>
<dbReference type="PANTHER" id="PTHR30518">
    <property type="entry name" value="ENDOLYTIC MUREIN TRANSGLYCOSYLASE"/>
    <property type="match status" value="1"/>
</dbReference>
<feature type="compositionally biased region" description="Low complexity" evidence="8">
    <location>
        <begin position="66"/>
        <end position="119"/>
    </location>
</feature>
<sequence>MTDLGGGYQPQGTQPWHPGDPGPGGAPGNQWQQPQYAQDQYGGGQQGYPQQQPQQSWPQQPGPYGGQPQPQQGYPQQDQYGYGQPQQQGYPQQPQQPQYGQPQQQPQYVQQPQQQQPQQPRRPMPPQQQGYQQQPPQPAAPQPAGPGPDGIDWEAEAAALDAPQARPVVVEPEPERWADDEVEALHEPEQESFFGEQDDSRSAERNRKEKGKKSGRKNRGACLVVALVLLGGVAGAGWWGYGFYQEHFGPPPDFSGAGTGTVQVEIKPGPGEQMGRTLLAAGVVKSVEAFTSAFTRNPKAGTIQPGYFTMHHQMSGDEAVKLLVDSAGGDALIVPEGKTAAVTYGMIDDKLKLAKGTTAGVAKAQVATLGLPPYAGGNIEGFLYPTKYSISQGMKPEDLLKQMVATATQHFQALNLDAGAQKAGVKSGYDVLIAASILQAEGNNSTDFGKMARVISNRLNTDTTQHKLGMDTTLQYFLGRTKLTSKEIDDGSTKFNTYVNTGLPPTPISNPGEDALKAMLNPTPGNWAYFIAMSPTETRFSDSYAEHLKSVEENCTAHGQGFDKGRGHCK</sequence>
<dbReference type="GO" id="GO:0009252">
    <property type="term" value="P:peptidoglycan biosynthetic process"/>
    <property type="evidence" value="ECO:0007669"/>
    <property type="project" value="UniProtKB-UniRule"/>
</dbReference>
<dbReference type="Proteomes" id="UP000573327">
    <property type="component" value="Unassembled WGS sequence"/>
</dbReference>
<dbReference type="RefSeq" id="WP_184911713.1">
    <property type="nucleotide sequence ID" value="NZ_JACHJR010000001.1"/>
</dbReference>
<dbReference type="NCBIfam" id="TIGR00247">
    <property type="entry name" value="endolytic transglycosylase MltG"/>
    <property type="match status" value="1"/>
</dbReference>
<feature type="transmembrane region" description="Helical" evidence="7">
    <location>
        <begin position="220"/>
        <end position="241"/>
    </location>
</feature>
<keyword evidence="6 7" id="KW-0961">Cell wall biogenesis/degradation</keyword>
<comment type="catalytic activity">
    <reaction evidence="7">
        <text>a peptidoglycan chain = a peptidoglycan chain with N-acetyl-1,6-anhydromuramyl-[peptide] at the reducing end + a peptidoglycan chain with N-acetylglucosamine at the non-reducing end.</text>
        <dbReference type="EC" id="4.2.2.29"/>
    </reaction>
</comment>
<dbReference type="AlphaFoldDB" id="A0A7W7S7J0"/>
<dbReference type="Pfam" id="PF02618">
    <property type="entry name" value="YceG"/>
    <property type="match status" value="1"/>
</dbReference>
<feature type="compositionally biased region" description="Pro residues" evidence="8">
    <location>
        <begin position="135"/>
        <end position="146"/>
    </location>
</feature>
<comment type="similarity">
    <text evidence="7">Belongs to the transglycosylase MltG family.</text>
</comment>
<dbReference type="InterPro" id="IPR003770">
    <property type="entry name" value="MLTG-like"/>
</dbReference>
<comment type="subcellular location">
    <subcellularLocation>
        <location evidence="7">Cell membrane</location>
        <topology evidence="7">Single-pass membrane protein</topology>
    </subcellularLocation>
</comment>
<protein>
    <recommendedName>
        <fullName evidence="7">Endolytic murein transglycosylase</fullName>
        <ecNumber evidence="7">4.2.2.29</ecNumber>
    </recommendedName>
    <alternativeName>
        <fullName evidence="7">Peptidoglycan lytic transglycosylase</fullName>
    </alternativeName>
    <alternativeName>
        <fullName evidence="7">Peptidoglycan polymerization terminase</fullName>
    </alternativeName>
</protein>
<dbReference type="Gene3D" id="3.30.1490.480">
    <property type="entry name" value="Endolytic murein transglycosylase"/>
    <property type="match status" value="1"/>
</dbReference>
<reference evidence="9 10" key="1">
    <citation type="submission" date="2020-08" db="EMBL/GenBank/DDBJ databases">
        <title>Sequencing the genomes of 1000 actinobacteria strains.</title>
        <authorList>
            <person name="Klenk H.-P."/>
        </authorList>
    </citation>
    <scope>NUCLEOTIDE SEQUENCE [LARGE SCALE GENOMIC DNA]</scope>
    <source>
        <strain evidence="9 10">DSM 44786</strain>
    </source>
</reference>
<feature type="compositionally biased region" description="Low complexity" evidence="8">
    <location>
        <begin position="156"/>
        <end position="165"/>
    </location>
</feature>
<feature type="compositionally biased region" description="Low complexity" evidence="8">
    <location>
        <begin position="47"/>
        <end position="59"/>
    </location>
</feature>
<evidence type="ECO:0000256" key="4">
    <source>
        <dbReference type="ARBA" id="ARBA00023136"/>
    </source>
</evidence>
<feature type="compositionally biased region" description="Low complexity" evidence="8">
    <location>
        <begin position="28"/>
        <end position="40"/>
    </location>
</feature>
<keyword evidence="2 7" id="KW-0812">Transmembrane</keyword>
<feature type="site" description="Important for catalytic activity" evidence="7">
    <location>
        <position position="441"/>
    </location>
</feature>
<keyword evidence="1 7" id="KW-1003">Cell membrane</keyword>
<dbReference type="GO" id="GO:0008932">
    <property type="term" value="F:lytic endotransglycosylase activity"/>
    <property type="evidence" value="ECO:0007669"/>
    <property type="project" value="UniProtKB-UniRule"/>
</dbReference>
<dbReference type="HAMAP" id="MF_02065">
    <property type="entry name" value="MltG"/>
    <property type="match status" value="1"/>
</dbReference>
<comment type="function">
    <text evidence="7">Functions as a peptidoglycan terminase that cleaves nascent peptidoglycan strands endolytically to terminate their elongation.</text>
</comment>
<proteinExistence type="inferred from homology"/>
<feature type="region of interest" description="Disordered" evidence="8">
    <location>
        <begin position="1"/>
        <end position="216"/>
    </location>
</feature>
<feature type="compositionally biased region" description="Basic and acidic residues" evidence="8">
    <location>
        <begin position="198"/>
        <end position="207"/>
    </location>
</feature>
<dbReference type="EMBL" id="JACHJR010000001">
    <property type="protein sequence ID" value="MBB4945320.1"/>
    <property type="molecule type" value="Genomic_DNA"/>
</dbReference>
<gene>
    <name evidence="7" type="primary">mltG</name>
    <name evidence="9" type="ORF">F4556_000855</name>
</gene>
<keyword evidence="5 7" id="KW-0456">Lyase</keyword>
<feature type="compositionally biased region" description="Basic and acidic residues" evidence="8">
    <location>
        <begin position="173"/>
        <end position="189"/>
    </location>
</feature>
<keyword evidence="10" id="KW-1185">Reference proteome</keyword>
<name>A0A7W7S7J0_9ACTN</name>
<evidence type="ECO:0000313" key="10">
    <source>
        <dbReference type="Proteomes" id="UP000573327"/>
    </source>
</evidence>
<evidence type="ECO:0000313" key="9">
    <source>
        <dbReference type="EMBL" id="MBB4945320.1"/>
    </source>
</evidence>
<dbReference type="PANTHER" id="PTHR30518:SF2">
    <property type="entry name" value="ENDOLYTIC MUREIN TRANSGLYCOSYLASE"/>
    <property type="match status" value="1"/>
</dbReference>
<keyword evidence="3 7" id="KW-1133">Transmembrane helix</keyword>
<dbReference type="GO" id="GO:0071555">
    <property type="term" value="P:cell wall organization"/>
    <property type="evidence" value="ECO:0007669"/>
    <property type="project" value="UniProtKB-KW"/>
</dbReference>
<evidence type="ECO:0000256" key="8">
    <source>
        <dbReference type="SAM" id="MobiDB-lite"/>
    </source>
</evidence>